<name>E0U606_GLOV7</name>
<dbReference type="AlphaFoldDB" id="E0U606"/>
<dbReference type="InterPro" id="IPR026374">
    <property type="entry name" value="Cyano_PEP"/>
</dbReference>
<sequence length="219" mass="22704">MFNTIKSLALATGTTAMVFGAVASAQAFTVYTDRAAWQAAVDAFAGSVTTTDTFSNNIPKAQSITLDSGITSTNSLPPDVLEIIFNNNAVEDGVYLNATAIASNTASESITWTFPTSVFAFGADFFDTNAGRLTLSGDFDGTGVQTLLVNNTIGARDGFLGVIGTSSFNSVVFSSNSTFVDGFEIDNASFASVPEPTTLLGVGAAIGLGGLFRKIKNKQ</sequence>
<dbReference type="eggNOG" id="ENOG5033CIR">
    <property type="taxonomic scope" value="Bacteria"/>
</dbReference>
<evidence type="ECO:0008006" key="4">
    <source>
        <dbReference type="Google" id="ProtNLM"/>
    </source>
</evidence>
<dbReference type="Proteomes" id="UP000008206">
    <property type="component" value="Chromosome"/>
</dbReference>
<evidence type="ECO:0000313" key="2">
    <source>
        <dbReference type="EMBL" id="ADN17115.1"/>
    </source>
</evidence>
<accession>E0U606</accession>
<protein>
    <recommendedName>
        <fullName evidence="4">PEP-CTERM protein-sorting domain-containing protein</fullName>
    </recommendedName>
</protein>
<feature type="signal peptide" evidence="1">
    <location>
        <begin position="1"/>
        <end position="27"/>
    </location>
</feature>
<dbReference type="NCBIfam" id="TIGR04155">
    <property type="entry name" value="cyano_PEP"/>
    <property type="match status" value="1"/>
</dbReference>
<dbReference type="HOGENOM" id="CLU_1228750_0_0_3"/>
<evidence type="ECO:0000313" key="3">
    <source>
        <dbReference type="Proteomes" id="UP000008206"/>
    </source>
</evidence>
<dbReference type="OrthoDB" id="431363at2"/>
<gene>
    <name evidence="2" type="ordered locus">Cyan7822_5234</name>
</gene>
<keyword evidence="3" id="KW-1185">Reference proteome</keyword>
<dbReference type="EMBL" id="CP002198">
    <property type="protein sequence ID" value="ADN17115.1"/>
    <property type="molecule type" value="Genomic_DNA"/>
</dbReference>
<dbReference type="InterPro" id="IPR013424">
    <property type="entry name" value="Ice-binding_C"/>
</dbReference>
<organism evidence="2 3">
    <name type="scientific">Gloeothece verrucosa (strain PCC 7822)</name>
    <name type="common">Cyanothece sp. (strain PCC 7822)</name>
    <dbReference type="NCBI Taxonomy" id="497965"/>
    <lineage>
        <taxon>Bacteria</taxon>
        <taxon>Bacillati</taxon>
        <taxon>Cyanobacteriota</taxon>
        <taxon>Cyanophyceae</taxon>
        <taxon>Oscillatoriophycideae</taxon>
        <taxon>Chroococcales</taxon>
        <taxon>Aphanothecaceae</taxon>
        <taxon>Gloeothece</taxon>
        <taxon>Gloeothece verrucosa</taxon>
    </lineage>
</organism>
<keyword evidence="1" id="KW-0732">Signal</keyword>
<proteinExistence type="predicted"/>
<dbReference type="RefSeq" id="WP_013325153.1">
    <property type="nucleotide sequence ID" value="NC_014501.1"/>
</dbReference>
<reference evidence="3" key="1">
    <citation type="journal article" date="2011" name="MBio">
        <title>Novel metabolic attributes of the genus Cyanothece, comprising a group of unicellular nitrogen-fixing Cyanobacteria.</title>
        <authorList>
            <person name="Bandyopadhyay A."/>
            <person name="Elvitigala T."/>
            <person name="Welsh E."/>
            <person name="Stockel J."/>
            <person name="Liberton M."/>
            <person name="Min H."/>
            <person name="Sherman L.A."/>
            <person name="Pakrasi H.B."/>
        </authorList>
    </citation>
    <scope>NUCLEOTIDE SEQUENCE [LARGE SCALE GENOMIC DNA]</scope>
    <source>
        <strain evidence="3">PCC 7822</strain>
    </source>
</reference>
<dbReference type="KEGG" id="cyj:Cyan7822_5234"/>
<feature type="chain" id="PRO_5003141156" description="PEP-CTERM protein-sorting domain-containing protein" evidence="1">
    <location>
        <begin position="28"/>
        <end position="219"/>
    </location>
</feature>
<dbReference type="NCBIfam" id="TIGR02595">
    <property type="entry name" value="PEP_CTERM"/>
    <property type="match status" value="1"/>
</dbReference>
<evidence type="ECO:0000256" key="1">
    <source>
        <dbReference type="SAM" id="SignalP"/>
    </source>
</evidence>